<dbReference type="Proteomes" id="UP000812966">
    <property type="component" value="Unassembled WGS sequence"/>
</dbReference>
<evidence type="ECO:0000256" key="1">
    <source>
        <dbReference type="ARBA" id="ARBA00023002"/>
    </source>
</evidence>
<evidence type="ECO:0000313" key="4">
    <source>
        <dbReference type="EMBL" id="KAG7548925.1"/>
    </source>
</evidence>
<dbReference type="Gene3D" id="3.90.180.10">
    <property type="entry name" value="Medium-chain alcohol dehydrogenases, catalytic domain"/>
    <property type="match status" value="1"/>
</dbReference>
<evidence type="ECO:0000256" key="2">
    <source>
        <dbReference type="SAM" id="MobiDB-lite"/>
    </source>
</evidence>
<proteinExistence type="predicted"/>
<comment type="caution">
    <text evidence="4">The sequence shown here is derived from an EMBL/GenBank/DDBJ whole genome shotgun (WGS) entry which is preliminary data.</text>
</comment>
<dbReference type="InterPro" id="IPR045010">
    <property type="entry name" value="MDR_fam"/>
</dbReference>
<dbReference type="SMART" id="SM00829">
    <property type="entry name" value="PKS_ER"/>
    <property type="match status" value="1"/>
</dbReference>
<dbReference type="InterPro" id="IPR020843">
    <property type="entry name" value="ER"/>
</dbReference>
<feature type="compositionally biased region" description="Polar residues" evidence="2">
    <location>
        <begin position="1"/>
        <end position="10"/>
    </location>
</feature>
<dbReference type="CDD" id="cd05288">
    <property type="entry name" value="PGDH"/>
    <property type="match status" value="1"/>
</dbReference>
<evidence type="ECO:0000259" key="3">
    <source>
        <dbReference type="SMART" id="SM00829"/>
    </source>
</evidence>
<dbReference type="EMBL" id="JABELV010000057">
    <property type="protein sequence ID" value="KAG7548925.1"/>
    <property type="molecule type" value="Genomic_DNA"/>
</dbReference>
<dbReference type="PANTHER" id="PTHR43205">
    <property type="entry name" value="PROSTAGLANDIN REDUCTASE"/>
    <property type="match status" value="1"/>
</dbReference>
<feature type="domain" description="Enoyl reductase (ER)" evidence="3">
    <location>
        <begin position="19"/>
        <end position="342"/>
    </location>
</feature>
<accession>A0A8K0JLG5</accession>
<dbReference type="Gene3D" id="3.40.50.720">
    <property type="entry name" value="NAD(P)-binding Rossmann-like Domain"/>
    <property type="match status" value="1"/>
</dbReference>
<dbReference type="Pfam" id="PF16884">
    <property type="entry name" value="ADH_N_2"/>
    <property type="match status" value="1"/>
</dbReference>
<dbReference type="GO" id="GO:0016628">
    <property type="term" value="F:oxidoreductase activity, acting on the CH-CH group of donors, NAD or NADP as acceptor"/>
    <property type="evidence" value="ECO:0007669"/>
    <property type="project" value="InterPro"/>
</dbReference>
<dbReference type="InterPro" id="IPR013149">
    <property type="entry name" value="ADH-like_C"/>
</dbReference>
<dbReference type="AlphaFoldDB" id="A0A8K0JLG5"/>
<protein>
    <recommendedName>
        <fullName evidence="3">Enoyl reductase (ER) domain-containing protein</fullName>
    </recommendedName>
</protein>
<dbReference type="InterPro" id="IPR036291">
    <property type="entry name" value="NAD(P)-bd_dom_sf"/>
</dbReference>
<organism evidence="4 5">
    <name type="scientific">Filobasidium floriforme</name>
    <dbReference type="NCBI Taxonomy" id="5210"/>
    <lineage>
        <taxon>Eukaryota</taxon>
        <taxon>Fungi</taxon>
        <taxon>Dikarya</taxon>
        <taxon>Basidiomycota</taxon>
        <taxon>Agaricomycotina</taxon>
        <taxon>Tremellomycetes</taxon>
        <taxon>Filobasidiales</taxon>
        <taxon>Filobasidiaceae</taxon>
        <taxon>Filobasidium</taxon>
    </lineage>
</organism>
<dbReference type="FunFam" id="3.40.50.720:FF:000121">
    <property type="entry name" value="Prostaglandin reductase 2"/>
    <property type="match status" value="1"/>
</dbReference>
<gene>
    <name evidence="4" type="ORF">FFLO_03217</name>
</gene>
<dbReference type="Pfam" id="PF00107">
    <property type="entry name" value="ADH_zinc_N"/>
    <property type="match status" value="1"/>
</dbReference>
<name>A0A8K0JLG5_9TREE</name>
<feature type="region of interest" description="Disordered" evidence="2">
    <location>
        <begin position="1"/>
        <end position="20"/>
    </location>
</feature>
<evidence type="ECO:0000313" key="5">
    <source>
        <dbReference type="Proteomes" id="UP000812966"/>
    </source>
</evidence>
<keyword evidence="5" id="KW-1185">Reference proteome</keyword>
<keyword evidence="1" id="KW-0560">Oxidoreductase</keyword>
<sequence>MSSHPTTSRVWTLAEPPTGPITSSTFSLETQDLPELKDGQVLVQPTHLSNDPAQRTWMDGDTDPRRLYAPPILKGQSVTAGGIAKVIKSKSSKWKEGQEVSGTFGWYEYAVVDESQIQSEAIKIPGQSPVISLSFLGGIGLTAYFGVFDVCKLEKDSVVVVSGAAGAVGSTVVQIAKKVVGCKKVIGIAGGKEKCDWVKSLGADECVDYKSSSYAKDLKDLLPDYADVYFDNVGGEILDVMLPLVKRYGKIAVCGSIANYNGEPMKLKNWREVIYNRLHIQGLIIFDYLDRAGQAISDLSGWIKDGKIETTGGEMIVDTKFEDIPATWQMLFEGGNKGKLITKLQ</sequence>
<dbReference type="InterPro" id="IPR011032">
    <property type="entry name" value="GroES-like_sf"/>
</dbReference>
<dbReference type="SUPFAM" id="SSF51735">
    <property type="entry name" value="NAD(P)-binding Rossmann-fold domains"/>
    <property type="match status" value="1"/>
</dbReference>
<reference evidence="4" key="1">
    <citation type="submission" date="2020-04" db="EMBL/GenBank/DDBJ databases">
        <title>Analysis of mating type loci in Filobasidium floriforme.</title>
        <authorList>
            <person name="Nowrousian M."/>
        </authorList>
    </citation>
    <scope>NUCLEOTIDE SEQUENCE</scope>
    <source>
        <strain evidence="4">CBS 6242</strain>
    </source>
</reference>
<dbReference type="InterPro" id="IPR041694">
    <property type="entry name" value="ADH_N_2"/>
</dbReference>
<dbReference type="PANTHER" id="PTHR43205:SF19">
    <property type="entry name" value="ENOYL REDUCTASE (ER) DOMAIN-CONTAINING PROTEIN"/>
    <property type="match status" value="1"/>
</dbReference>
<dbReference type="SUPFAM" id="SSF50129">
    <property type="entry name" value="GroES-like"/>
    <property type="match status" value="1"/>
</dbReference>